<evidence type="ECO:0000313" key="2">
    <source>
        <dbReference type="EMBL" id="QOP40275.1"/>
    </source>
</evidence>
<feature type="transmembrane region" description="Helical" evidence="1">
    <location>
        <begin position="6"/>
        <end position="29"/>
    </location>
</feature>
<evidence type="ECO:0008006" key="4">
    <source>
        <dbReference type="Google" id="ProtNLM"/>
    </source>
</evidence>
<organism evidence="2 3">
    <name type="scientific">Sulfurimonas marina</name>
    <dbReference type="NCBI Taxonomy" id="2590551"/>
    <lineage>
        <taxon>Bacteria</taxon>
        <taxon>Pseudomonadati</taxon>
        <taxon>Campylobacterota</taxon>
        <taxon>Epsilonproteobacteria</taxon>
        <taxon>Campylobacterales</taxon>
        <taxon>Sulfurimonadaceae</taxon>
        <taxon>Sulfurimonas</taxon>
    </lineage>
</organism>
<dbReference type="AlphaFoldDB" id="A0A7M3V942"/>
<feature type="transmembrane region" description="Helical" evidence="1">
    <location>
        <begin position="41"/>
        <end position="64"/>
    </location>
</feature>
<name>A0A7M3V942_9BACT</name>
<evidence type="ECO:0000313" key="3">
    <source>
        <dbReference type="Proteomes" id="UP000593910"/>
    </source>
</evidence>
<dbReference type="PANTHER" id="PTHR33371">
    <property type="entry name" value="INTERMEMBRANE PHOSPHOLIPID TRANSPORT SYSTEM BINDING PROTEIN MLAD-RELATED"/>
    <property type="match status" value="1"/>
</dbReference>
<sequence length="304" mass="34673">MRYENMKLSVGIFVLVLVFSLSGFTYFLLDAKGVFEKQYRYYFVTESAAFFTIGMPLKFSGFAIGNIDDIELKDDGDVLIHFAVTNENRKWINRYTHLMLKKPLIGSAHIEVYATSEKEYLEVDSRLPIVITDDINDLVTKFEPVVERLLHIIENIETMTNELSKGDSSFNKTIKNLELFSEKLAKNDALLTTVTGDKKATQAMIDSVNELNQILQNINGATKDLKRDIIEPTSLSIKEFYNILNDVNKKLKTLEPLIQNMGESGSDIKVMRQSIKHTIEKTDALMEKIDTLLQDQSKNEVELP</sequence>
<keyword evidence="1" id="KW-0472">Membrane</keyword>
<keyword evidence="1" id="KW-0812">Transmembrane</keyword>
<dbReference type="RefSeq" id="WP_193113706.1">
    <property type="nucleotide sequence ID" value="NZ_CP041165.1"/>
</dbReference>
<accession>A0A7M3V942</accession>
<dbReference type="KEGG" id="smax:FJR03_00375"/>
<reference evidence="2 3" key="1">
    <citation type="submission" date="2019-06" db="EMBL/GenBank/DDBJ databases">
        <title>Sulfurimonas gotlandica sp. nov., a chemoautotrophic and psychrotolerant epsilonproteobacterium isolated from a pelagic redoxcline, and an emended description of the genus Sulfurimonas.</title>
        <authorList>
            <person name="Wang S."/>
            <person name="Jiang L."/>
            <person name="Shao Z."/>
        </authorList>
    </citation>
    <scope>NUCLEOTIDE SEQUENCE [LARGE SCALE GENOMIC DNA]</scope>
    <source>
        <strain evidence="2 3">B2</strain>
    </source>
</reference>
<dbReference type="EMBL" id="CP041165">
    <property type="protein sequence ID" value="QOP40275.1"/>
    <property type="molecule type" value="Genomic_DNA"/>
</dbReference>
<evidence type="ECO:0000256" key="1">
    <source>
        <dbReference type="SAM" id="Phobius"/>
    </source>
</evidence>
<keyword evidence="3" id="KW-1185">Reference proteome</keyword>
<dbReference type="InterPro" id="IPR052336">
    <property type="entry name" value="MlaD_Phospholipid_Transporter"/>
</dbReference>
<dbReference type="Proteomes" id="UP000593910">
    <property type="component" value="Chromosome"/>
</dbReference>
<dbReference type="Gene3D" id="1.10.287.950">
    <property type="entry name" value="Methyl-accepting chemotaxis protein"/>
    <property type="match status" value="1"/>
</dbReference>
<gene>
    <name evidence="2" type="ORF">FJR03_00375</name>
</gene>
<dbReference type="PANTHER" id="PTHR33371:SF4">
    <property type="entry name" value="INTERMEMBRANE PHOSPHOLIPID TRANSPORT SYSTEM BINDING PROTEIN MLAD"/>
    <property type="match status" value="1"/>
</dbReference>
<keyword evidence="1" id="KW-1133">Transmembrane helix</keyword>
<proteinExistence type="predicted"/>
<protein>
    <recommendedName>
        <fullName evidence="4">MCE family protein</fullName>
    </recommendedName>
</protein>